<dbReference type="EMBL" id="AP022839">
    <property type="protein sequence ID" value="BCA95560.1"/>
    <property type="molecule type" value="Genomic_DNA"/>
</dbReference>
<organism evidence="1 2">
    <name type="scientific">Legionella antarctica</name>
    <dbReference type="NCBI Taxonomy" id="2708020"/>
    <lineage>
        <taxon>Bacteria</taxon>
        <taxon>Pseudomonadati</taxon>
        <taxon>Pseudomonadota</taxon>
        <taxon>Gammaproteobacteria</taxon>
        <taxon>Legionellales</taxon>
        <taxon>Legionellaceae</taxon>
        <taxon>Legionella</taxon>
    </lineage>
</organism>
<sequence>MRALTYSAFPILDSISTERIININIDPNQVESIDEMSLPPVNLELGGMSGAPIFVIKQDTIDTWELCGVVTRSIFENTNFGGTIINNELFNSLSIL</sequence>
<dbReference type="Proteomes" id="UP000502894">
    <property type="component" value="Chromosome"/>
</dbReference>
<evidence type="ECO:0000313" key="2">
    <source>
        <dbReference type="Proteomes" id="UP000502894"/>
    </source>
</evidence>
<keyword evidence="2" id="KW-1185">Reference proteome</keyword>
<dbReference type="KEGG" id="lant:TUM19329_19210"/>
<evidence type="ECO:0000313" key="1">
    <source>
        <dbReference type="EMBL" id="BCA95560.1"/>
    </source>
</evidence>
<protein>
    <submittedName>
        <fullName evidence="1">Uncharacterized protein</fullName>
    </submittedName>
</protein>
<reference evidence="1" key="1">
    <citation type="journal article" date="2020" name="Microbiol. Resour. Announc.">
        <title>Complete Genome Sequence of Novel Psychrotolerant Legionella Strain TUM19329, Isolated from Antarctic Lake Sediment.</title>
        <authorList>
            <person name="Shimada S."/>
            <person name="Nakai R."/>
            <person name="Aoki K."/>
            <person name="Shimoeda N."/>
            <person name="Ohno G."/>
            <person name="Miyazaki Y."/>
            <person name="Kudoh S."/>
            <person name="Imura S."/>
            <person name="Watanabe K."/>
            <person name="Ishii Y."/>
            <person name="Tateda K."/>
        </authorList>
    </citation>
    <scope>NUCLEOTIDE SEQUENCE [LARGE SCALE GENOMIC DNA]</scope>
    <source>
        <strain evidence="1">TUM19329</strain>
    </source>
</reference>
<gene>
    <name evidence="1" type="ORF">TUM19329_19210</name>
</gene>
<dbReference type="AlphaFoldDB" id="A0A6F8T5Y3"/>
<accession>A0A6F8T5Y3</accession>
<proteinExistence type="predicted"/>
<name>A0A6F8T5Y3_9GAMM</name>
<dbReference type="RefSeq" id="WP_173237131.1">
    <property type="nucleotide sequence ID" value="NZ_AP022839.1"/>
</dbReference>